<keyword evidence="5 10" id="KW-0812">Transmembrane</keyword>
<dbReference type="CDD" id="cd13137">
    <property type="entry name" value="MATE_NorM_like"/>
    <property type="match status" value="1"/>
</dbReference>
<name>A0AA45HJM6_9BACT</name>
<feature type="transmembrane region" description="Helical" evidence="10">
    <location>
        <begin position="37"/>
        <end position="60"/>
    </location>
</feature>
<dbReference type="RefSeq" id="WP_206050492.1">
    <property type="nucleotide sequence ID" value="NZ_JAMHJO010000001.1"/>
</dbReference>
<protein>
    <recommendedName>
        <fullName evidence="9">Multidrug-efflux transporter</fullName>
    </recommendedName>
</protein>
<feature type="transmembrane region" description="Helical" evidence="10">
    <location>
        <begin position="193"/>
        <end position="220"/>
    </location>
</feature>
<gene>
    <name evidence="11" type="ORF">C7380_102187</name>
</gene>
<evidence type="ECO:0000256" key="7">
    <source>
        <dbReference type="ARBA" id="ARBA00023065"/>
    </source>
</evidence>
<feature type="transmembrane region" description="Helical" evidence="10">
    <location>
        <begin position="99"/>
        <end position="120"/>
    </location>
</feature>
<evidence type="ECO:0000256" key="3">
    <source>
        <dbReference type="ARBA" id="ARBA00022449"/>
    </source>
</evidence>
<evidence type="ECO:0000313" key="12">
    <source>
        <dbReference type="Proteomes" id="UP000245921"/>
    </source>
</evidence>
<evidence type="ECO:0000256" key="9">
    <source>
        <dbReference type="ARBA" id="ARBA00031636"/>
    </source>
</evidence>
<feature type="transmembrane region" description="Helical" evidence="10">
    <location>
        <begin position="12"/>
        <end position="31"/>
    </location>
</feature>
<evidence type="ECO:0000256" key="8">
    <source>
        <dbReference type="ARBA" id="ARBA00023136"/>
    </source>
</evidence>
<dbReference type="InterPro" id="IPR002528">
    <property type="entry name" value="MATE_fam"/>
</dbReference>
<dbReference type="NCBIfam" id="TIGR00797">
    <property type="entry name" value="matE"/>
    <property type="match status" value="1"/>
</dbReference>
<dbReference type="PANTHER" id="PTHR43298:SF2">
    <property type="entry name" value="FMN_FAD EXPORTER YEEO-RELATED"/>
    <property type="match status" value="1"/>
</dbReference>
<dbReference type="GO" id="GO:0005886">
    <property type="term" value="C:plasma membrane"/>
    <property type="evidence" value="ECO:0007669"/>
    <property type="project" value="UniProtKB-SubCell"/>
</dbReference>
<keyword evidence="6 10" id="KW-1133">Transmembrane helix</keyword>
<sequence length="453" mass="50274">MSKDLTKGSIFKNIFLMAIPTMIGFSAQMIYDLVDLYWIGKISSQAIAGITIFTTIFWVVESLNEIIGSSSISLISQAFGRKDIKSTNIAIEQTITFKFLMALIAAIILSIFLKPIMYLFTDIETVNMGLEYGYIRLFFLPIMFSSYSVNTALRCIGDPKTPMFIMIFVSILNIFLDPIFMFDKTPFLSIPGFNLGVFGAAVATIISQSIAFFIGFYFLFSGKRGIKPSLKGLLKLNKNVDISLMTIGLPNGFEIFLRNLSNTFILGFISVFGNNALAANGIAGRIFGFAFMPLVGLSMGSSTIIGQSLGANDVKRAEDSSKMAAFLSISFMMIFTIIILFFSQNILSLFTDNIEVIKFGSDFLIFGSIGLIFLGYGFGLATAFSGSGYNIPFFISSMISRWGVQLPFLIVFIKILNFDINWVWASFLFADLAETIVSVSFYNKGKWKLKRVK</sequence>
<dbReference type="GO" id="GO:0015297">
    <property type="term" value="F:antiporter activity"/>
    <property type="evidence" value="ECO:0007669"/>
    <property type="project" value="UniProtKB-KW"/>
</dbReference>
<dbReference type="GO" id="GO:0006811">
    <property type="term" value="P:monoatomic ion transport"/>
    <property type="evidence" value="ECO:0007669"/>
    <property type="project" value="UniProtKB-KW"/>
</dbReference>
<evidence type="ECO:0000256" key="2">
    <source>
        <dbReference type="ARBA" id="ARBA00022448"/>
    </source>
</evidence>
<keyword evidence="2" id="KW-0813">Transport</keyword>
<proteinExistence type="predicted"/>
<feature type="transmembrane region" description="Helical" evidence="10">
    <location>
        <begin position="161"/>
        <end position="181"/>
    </location>
</feature>
<keyword evidence="8 10" id="KW-0472">Membrane</keyword>
<evidence type="ECO:0000256" key="10">
    <source>
        <dbReference type="SAM" id="Phobius"/>
    </source>
</evidence>
<dbReference type="Proteomes" id="UP000245921">
    <property type="component" value="Unassembled WGS sequence"/>
</dbReference>
<feature type="transmembrane region" description="Helical" evidence="10">
    <location>
        <begin position="323"/>
        <end position="343"/>
    </location>
</feature>
<dbReference type="InterPro" id="IPR050222">
    <property type="entry name" value="MATE_MdtK"/>
</dbReference>
<evidence type="ECO:0000256" key="4">
    <source>
        <dbReference type="ARBA" id="ARBA00022475"/>
    </source>
</evidence>
<feature type="transmembrane region" description="Helical" evidence="10">
    <location>
        <begin position="132"/>
        <end position="149"/>
    </location>
</feature>
<feature type="transmembrane region" description="Helical" evidence="10">
    <location>
        <begin position="289"/>
        <end position="311"/>
    </location>
</feature>
<dbReference type="EMBL" id="QGGI01000002">
    <property type="protein sequence ID" value="PWJ96269.1"/>
    <property type="molecule type" value="Genomic_DNA"/>
</dbReference>
<dbReference type="GO" id="GO:0042910">
    <property type="term" value="F:xenobiotic transmembrane transporter activity"/>
    <property type="evidence" value="ECO:0007669"/>
    <property type="project" value="InterPro"/>
</dbReference>
<keyword evidence="3" id="KW-0050">Antiport</keyword>
<organism evidence="11 12">
    <name type="scientific">Oceanotoga teriensis</name>
    <dbReference type="NCBI Taxonomy" id="515440"/>
    <lineage>
        <taxon>Bacteria</taxon>
        <taxon>Thermotogati</taxon>
        <taxon>Thermotogota</taxon>
        <taxon>Thermotogae</taxon>
        <taxon>Petrotogales</taxon>
        <taxon>Petrotogaceae</taxon>
        <taxon>Oceanotoga</taxon>
    </lineage>
</organism>
<feature type="transmembrane region" description="Helical" evidence="10">
    <location>
        <begin position="363"/>
        <end position="384"/>
    </location>
</feature>
<evidence type="ECO:0000256" key="1">
    <source>
        <dbReference type="ARBA" id="ARBA00004651"/>
    </source>
</evidence>
<feature type="transmembrane region" description="Helical" evidence="10">
    <location>
        <begin position="422"/>
        <end position="443"/>
    </location>
</feature>
<keyword evidence="4" id="KW-1003">Cell membrane</keyword>
<evidence type="ECO:0000256" key="5">
    <source>
        <dbReference type="ARBA" id="ARBA00022692"/>
    </source>
</evidence>
<keyword evidence="12" id="KW-1185">Reference proteome</keyword>
<dbReference type="InterPro" id="IPR048279">
    <property type="entry name" value="MdtK-like"/>
</dbReference>
<comment type="subcellular location">
    <subcellularLocation>
        <location evidence="1">Cell membrane</location>
        <topology evidence="1">Multi-pass membrane protein</topology>
    </subcellularLocation>
</comment>
<dbReference type="PIRSF" id="PIRSF006603">
    <property type="entry name" value="DinF"/>
    <property type="match status" value="1"/>
</dbReference>
<dbReference type="AlphaFoldDB" id="A0AA45HJM6"/>
<dbReference type="Pfam" id="PF01554">
    <property type="entry name" value="MatE"/>
    <property type="match status" value="2"/>
</dbReference>
<dbReference type="PANTHER" id="PTHR43298">
    <property type="entry name" value="MULTIDRUG RESISTANCE PROTEIN NORM-RELATED"/>
    <property type="match status" value="1"/>
</dbReference>
<accession>A0AA45HJM6</accession>
<keyword evidence="7" id="KW-0406">Ion transport</keyword>
<comment type="caution">
    <text evidence="11">The sequence shown here is derived from an EMBL/GenBank/DDBJ whole genome shotgun (WGS) entry which is preliminary data.</text>
</comment>
<evidence type="ECO:0000256" key="6">
    <source>
        <dbReference type="ARBA" id="ARBA00022989"/>
    </source>
</evidence>
<reference evidence="11 12" key="1">
    <citation type="submission" date="2018-05" db="EMBL/GenBank/DDBJ databases">
        <title>Genomic Encyclopedia of Type Strains, Phase IV (KMG-IV): sequencing the most valuable type-strain genomes for metagenomic binning, comparative biology and taxonomic classification.</title>
        <authorList>
            <person name="Goeker M."/>
        </authorList>
    </citation>
    <scope>NUCLEOTIDE SEQUENCE [LARGE SCALE GENOMIC DNA]</scope>
    <source>
        <strain evidence="11 12">DSM 24906</strain>
    </source>
</reference>
<evidence type="ECO:0000313" key="11">
    <source>
        <dbReference type="EMBL" id="PWJ96269.1"/>
    </source>
</evidence>